<feature type="chain" id="PRO_5035452711" description="Chitin-binding type-1 domain-containing protein" evidence="10">
    <location>
        <begin position="23"/>
        <end position="572"/>
    </location>
</feature>
<evidence type="ECO:0000313" key="13">
    <source>
        <dbReference type="Proteomes" id="UP000813461"/>
    </source>
</evidence>
<dbReference type="EMBL" id="JAGMVJ010000008">
    <property type="protein sequence ID" value="KAH7088454.1"/>
    <property type="molecule type" value="Genomic_DNA"/>
</dbReference>
<evidence type="ECO:0000256" key="8">
    <source>
        <dbReference type="PROSITE-ProRule" id="PRU00261"/>
    </source>
</evidence>
<keyword evidence="4 10" id="KW-0732">Signal</keyword>
<dbReference type="PROSITE" id="PS50941">
    <property type="entry name" value="CHIT_BIND_I_2"/>
    <property type="match status" value="2"/>
</dbReference>
<dbReference type="SMART" id="SM00270">
    <property type="entry name" value="ChtBD1"/>
    <property type="match status" value="2"/>
</dbReference>
<gene>
    <name evidence="12" type="ORF">FB567DRAFT_579320</name>
</gene>
<comment type="caution">
    <text evidence="8">Lacks conserved residue(s) required for the propagation of feature annotation.</text>
</comment>
<evidence type="ECO:0000256" key="5">
    <source>
        <dbReference type="ARBA" id="ARBA00022801"/>
    </source>
</evidence>
<evidence type="ECO:0000256" key="7">
    <source>
        <dbReference type="ARBA" id="ARBA00023285"/>
    </source>
</evidence>
<keyword evidence="7" id="KW-0170">Cobalt</keyword>
<keyword evidence="3" id="KW-0479">Metal-binding</keyword>
<dbReference type="InterPro" id="IPR036861">
    <property type="entry name" value="Endochitinase-like_sf"/>
</dbReference>
<feature type="signal peptide" evidence="10">
    <location>
        <begin position="1"/>
        <end position="22"/>
    </location>
</feature>
<evidence type="ECO:0000256" key="3">
    <source>
        <dbReference type="ARBA" id="ARBA00022723"/>
    </source>
</evidence>
<feature type="compositionally biased region" description="Low complexity" evidence="9">
    <location>
        <begin position="352"/>
        <end position="381"/>
    </location>
</feature>
<keyword evidence="13" id="KW-1185">Reference proteome</keyword>
<evidence type="ECO:0000259" key="11">
    <source>
        <dbReference type="PROSITE" id="PS50941"/>
    </source>
</evidence>
<evidence type="ECO:0000256" key="4">
    <source>
        <dbReference type="ARBA" id="ARBA00022729"/>
    </source>
</evidence>
<evidence type="ECO:0000256" key="9">
    <source>
        <dbReference type="SAM" id="MobiDB-lite"/>
    </source>
</evidence>
<dbReference type="GO" id="GO:0016787">
    <property type="term" value="F:hydrolase activity"/>
    <property type="evidence" value="ECO:0007669"/>
    <property type="project" value="UniProtKB-KW"/>
</dbReference>
<comment type="caution">
    <text evidence="12">The sequence shown here is derived from an EMBL/GenBank/DDBJ whole genome shotgun (WGS) entry which is preliminary data.</text>
</comment>
<dbReference type="OrthoDB" id="1193027at2759"/>
<reference evidence="12" key="1">
    <citation type="journal article" date="2021" name="Nat. Commun.">
        <title>Genetic determinants of endophytism in the Arabidopsis root mycobiome.</title>
        <authorList>
            <person name="Mesny F."/>
            <person name="Miyauchi S."/>
            <person name="Thiergart T."/>
            <person name="Pickel B."/>
            <person name="Atanasova L."/>
            <person name="Karlsson M."/>
            <person name="Huettel B."/>
            <person name="Barry K.W."/>
            <person name="Haridas S."/>
            <person name="Chen C."/>
            <person name="Bauer D."/>
            <person name="Andreopoulos W."/>
            <person name="Pangilinan J."/>
            <person name="LaButti K."/>
            <person name="Riley R."/>
            <person name="Lipzen A."/>
            <person name="Clum A."/>
            <person name="Drula E."/>
            <person name="Henrissat B."/>
            <person name="Kohler A."/>
            <person name="Grigoriev I.V."/>
            <person name="Martin F.M."/>
            <person name="Hacquard S."/>
        </authorList>
    </citation>
    <scope>NUCLEOTIDE SEQUENCE</scope>
    <source>
        <strain evidence="12">MPI-SDFR-AT-0120</strain>
    </source>
</reference>
<keyword evidence="6" id="KW-0119">Carbohydrate metabolism</keyword>
<feature type="region of interest" description="Disordered" evidence="9">
    <location>
        <begin position="339"/>
        <end position="420"/>
    </location>
</feature>
<protein>
    <recommendedName>
        <fullName evidence="11">Chitin-binding type-1 domain-containing protein</fullName>
    </recommendedName>
</protein>
<dbReference type="AlphaFoldDB" id="A0A8K0R9G0"/>
<dbReference type="Gene3D" id="3.30.60.10">
    <property type="entry name" value="Endochitinase-like"/>
    <property type="match status" value="2"/>
</dbReference>
<dbReference type="InterPro" id="IPR001002">
    <property type="entry name" value="Chitin-bd_1"/>
</dbReference>
<evidence type="ECO:0000256" key="2">
    <source>
        <dbReference type="ARBA" id="ARBA00022669"/>
    </source>
</evidence>
<dbReference type="GO" id="GO:0008061">
    <property type="term" value="F:chitin binding"/>
    <property type="evidence" value="ECO:0007669"/>
    <property type="project" value="UniProtKB-UniRule"/>
</dbReference>
<keyword evidence="2 8" id="KW-0147">Chitin-binding</keyword>
<evidence type="ECO:0000256" key="6">
    <source>
        <dbReference type="ARBA" id="ARBA00023277"/>
    </source>
</evidence>
<feature type="region of interest" description="Disordered" evidence="9">
    <location>
        <begin position="487"/>
        <end position="538"/>
    </location>
</feature>
<accession>A0A8K0R9G0</accession>
<evidence type="ECO:0000313" key="12">
    <source>
        <dbReference type="EMBL" id="KAH7088454.1"/>
    </source>
</evidence>
<comment type="cofactor">
    <cofactor evidence="1">
        <name>Co(2+)</name>
        <dbReference type="ChEBI" id="CHEBI:48828"/>
    </cofactor>
</comment>
<evidence type="ECO:0000256" key="10">
    <source>
        <dbReference type="SAM" id="SignalP"/>
    </source>
</evidence>
<dbReference type="SUPFAM" id="SSF57016">
    <property type="entry name" value="Plant lectins/antimicrobial peptides"/>
    <property type="match status" value="2"/>
</dbReference>
<feature type="disulfide bond" evidence="8">
    <location>
        <begin position="447"/>
        <end position="461"/>
    </location>
</feature>
<dbReference type="PANTHER" id="PTHR46471">
    <property type="entry name" value="CHITIN DEACETYLASE"/>
    <property type="match status" value="1"/>
</dbReference>
<dbReference type="Proteomes" id="UP000813461">
    <property type="component" value="Unassembled WGS sequence"/>
</dbReference>
<sequence length="572" mass="60445">MLSFAFAASAFVLLGFSQPSTAENTITFNNKCPYDVFYWTVPPGGQAAPGIIDSEWTKVPALGTHTYLMPNGVALGGGSAIKVRDLPRYQVKPAGIIQFEHNVQTEKLWYDMSVIDCNAAVGPEDPSFCPLIGGGVKMFVHNQGEGEDCQTATCNPDGTCERVYFNHGHWLNEPSLSCRSGADITIEFCKDRVGPRTKGIPELDGVPPPVGPLNPIFSSPGHPRPDASHVRPPHVVSSPKPTPSGPLILSPDGTCGGTTGFKCEGSIYGNCCSKWGFCGNSPEHCDAGCQSGFGFCSSSKSSSPVSAPSGSKTSIIKQYGPKSSSSVFTTSTIVTRTSSHADLKSTSSSIPTTATRTQATTSTYTAHKTTFSTSSTQSTSTVPIPLPSSYAPVEKPAPESPEPIGDYSSPPSYSAAPPPKPVVKISPNGLCGVTTGFTCGGSNFGNCCSEYNYCGSTPAYCSGGCQSEFGDCDTDDEDLAKPIAEYEPESEEVESVEEGPDLEQPEHQDEKHKDAEPGYDAGPGYDAPPPVKRRESRAERLAALIQQAAHFESDFLSGLDSEVEVLEFDSGS</sequence>
<dbReference type="CDD" id="cd11618">
    <property type="entry name" value="ChtBD1_1"/>
    <property type="match status" value="2"/>
</dbReference>
<proteinExistence type="predicted"/>
<feature type="disulfide bond" evidence="8">
    <location>
        <begin position="271"/>
        <end position="285"/>
    </location>
</feature>
<feature type="compositionally biased region" description="Basic and acidic residues" evidence="9">
    <location>
        <begin position="504"/>
        <end position="516"/>
    </location>
</feature>
<dbReference type="GO" id="GO:0046872">
    <property type="term" value="F:metal ion binding"/>
    <property type="evidence" value="ECO:0007669"/>
    <property type="project" value="UniProtKB-KW"/>
</dbReference>
<name>A0A8K0R9G0_9PLEO</name>
<organism evidence="12 13">
    <name type="scientific">Paraphoma chrysanthemicola</name>
    <dbReference type="NCBI Taxonomy" id="798071"/>
    <lineage>
        <taxon>Eukaryota</taxon>
        <taxon>Fungi</taxon>
        <taxon>Dikarya</taxon>
        <taxon>Ascomycota</taxon>
        <taxon>Pezizomycotina</taxon>
        <taxon>Dothideomycetes</taxon>
        <taxon>Pleosporomycetidae</taxon>
        <taxon>Pleosporales</taxon>
        <taxon>Pleosporineae</taxon>
        <taxon>Phaeosphaeriaceae</taxon>
        <taxon>Paraphoma</taxon>
    </lineage>
</organism>
<keyword evidence="5" id="KW-0378">Hydrolase</keyword>
<keyword evidence="8" id="KW-1015">Disulfide bond</keyword>
<evidence type="ECO:0000256" key="1">
    <source>
        <dbReference type="ARBA" id="ARBA00001941"/>
    </source>
</evidence>
<feature type="domain" description="Chitin-binding type-1" evidence="11">
    <location>
        <begin position="252"/>
        <end position="298"/>
    </location>
</feature>
<feature type="region of interest" description="Disordered" evidence="9">
    <location>
        <begin position="218"/>
        <end position="248"/>
    </location>
</feature>
<feature type="domain" description="Chitin-binding type-1" evidence="11">
    <location>
        <begin position="428"/>
        <end position="474"/>
    </location>
</feature>
<dbReference type="PANTHER" id="PTHR46471:SF2">
    <property type="entry name" value="CHITIN DEACETYLASE-RELATED"/>
    <property type="match status" value="1"/>
</dbReference>
<feature type="compositionally biased region" description="Acidic residues" evidence="9">
    <location>
        <begin position="487"/>
        <end position="503"/>
    </location>
</feature>